<name>A0AAN6SM54_9PEZI</name>
<evidence type="ECO:0008006" key="4">
    <source>
        <dbReference type="Google" id="ProtNLM"/>
    </source>
</evidence>
<proteinExistence type="predicted"/>
<protein>
    <recommendedName>
        <fullName evidence="4">Acetate kinase</fullName>
    </recommendedName>
</protein>
<feature type="compositionally biased region" description="Polar residues" evidence="1">
    <location>
        <begin position="19"/>
        <end position="40"/>
    </location>
</feature>
<comment type="caution">
    <text evidence="2">The sequence shown here is derived from an EMBL/GenBank/DDBJ whole genome shotgun (WGS) entry which is preliminary data.</text>
</comment>
<sequence length="393" mass="45235">MSSASSAPPRRGRHVGSADWTSTEISALTAQSSAPQTSQVPPSPDLGPAGHYHATITLFEHTPREETVYLGPWEIVDANPRRLLWQCSHAGEILEHFLPSDNPNELIPHTLHAQHRRFSDPREMEIYLSFQKPHRIRYTTFTSVGIVVHDEEIEVKYQFTTIEGSIQLQSDIRQRDLIDWFDVDVVWSDTHHRTDSYGNVRGLGTIQRIKLWRDRYSKLHYLTFYANYRRCWKEYLLDDFDRSPRQRDDRHHRLQLGARGAFQVERARAFESNQSHGQSRERRFSTSIFSRSSRHNNSPSALDIRYLGIQFSRNPNVPAGSDDHSRFIARWDAAHAADAELDSTHVESPSPHIKEIQRTEGAETWRPNYGLPTMVIPTLVTKTPGVSREASQP</sequence>
<feature type="region of interest" description="Disordered" evidence="1">
    <location>
        <begin position="1"/>
        <end position="51"/>
    </location>
</feature>
<organism evidence="2 3">
    <name type="scientific">Parachaetomium inaequale</name>
    <dbReference type="NCBI Taxonomy" id="2588326"/>
    <lineage>
        <taxon>Eukaryota</taxon>
        <taxon>Fungi</taxon>
        <taxon>Dikarya</taxon>
        <taxon>Ascomycota</taxon>
        <taxon>Pezizomycotina</taxon>
        <taxon>Sordariomycetes</taxon>
        <taxon>Sordariomycetidae</taxon>
        <taxon>Sordariales</taxon>
        <taxon>Chaetomiaceae</taxon>
        <taxon>Parachaetomium</taxon>
    </lineage>
</organism>
<evidence type="ECO:0000256" key="1">
    <source>
        <dbReference type="SAM" id="MobiDB-lite"/>
    </source>
</evidence>
<evidence type="ECO:0000313" key="3">
    <source>
        <dbReference type="Proteomes" id="UP001303115"/>
    </source>
</evidence>
<dbReference type="Proteomes" id="UP001303115">
    <property type="component" value="Unassembled WGS sequence"/>
</dbReference>
<gene>
    <name evidence="2" type="ORF">C8A01DRAFT_50796</name>
</gene>
<dbReference type="EMBL" id="MU854613">
    <property type="protein sequence ID" value="KAK4032412.1"/>
    <property type="molecule type" value="Genomic_DNA"/>
</dbReference>
<keyword evidence="3" id="KW-1185">Reference proteome</keyword>
<accession>A0AAN6SM54</accession>
<evidence type="ECO:0000313" key="2">
    <source>
        <dbReference type="EMBL" id="KAK4032412.1"/>
    </source>
</evidence>
<reference evidence="3" key="1">
    <citation type="journal article" date="2023" name="Mol. Phylogenet. Evol.">
        <title>Genome-scale phylogeny and comparative genomics of the fungal order Sordariales.</title>
        <authorList>
            <person name="Hensen N."/>
            <person name="Bonometti L."/>
            <person name="Westerberg I."/>
            <person name="Brannstrom I.O."/>
            <person name="Guillou S."/>
            <person name="Cros-Aarteil S."/>
            <person name="Calhoun S."/>
            <person name="Haridas S."/>
            <person name="Kuo A."/>
            <person name="Mondo S."/>
            <person name="Pangilinan J."/>
            <person name="Riley R."/>
            <person name="LaButti K."/>
            <person name="Andreopoulos B."/>
            <person name="Lipzen A."/>
            <person name="Chen C."/>
            <person name="Yan M."/>
            <person name="Daum C."/>
            <person name="Ng V."/>
            <person name="Clum A."/>
            <person name="Steindorff A."/>
            <person name="Ohm R.A."/>
            <person name="Martin F."/>
            <person name="Silar P."/>
            <person name="Natvig D.O."/>
            <person name="Lalanne C."/>
            <person name="Gautier V."/>
            <person name="Ament-Velasquez S.L."/>
            <person name="Kruys A."/>
            <person name="Hutchinson M.I."/>
            <person name="Powell A.J."/>
            <person name="Barry K."/>
            <person name="Miller A.N."/>
            <person name="Grigoriev I.V."/>
            <person name="Debuchy R."/>
            <person name="Gladieux P."/>
            <person name="Hiltunen Thoren M."/>
            <person name="Johannesson H."/>
        </authorList>
    </citation>
    <scope>NUCLEOTIDE SEQUENCE [LARGE SCALE GENOMIC DNA]</scope>
    <source>
        <strain evidence="3">CBS 284.82</strain>
    </source>
</reference>
<dbReference type="AlphaFoldDB" id="A0AAN6SM54"/>